<proteinExistence type="predicted"/>
<dbReference type="InterPro" id="IPR016032">
    <property type="entry name" value="Sig_transdc_resp-reg_C-effctor"/>
</dbReference>
<dbReference type="PANTHER" id="PTHR43214">
    <property type="entry name" value="TWO-COMPONENT RESPONSE REGULATOR"/>
    <property type="match status" value="1"/>
</dbReference>
<dbReference type="CDD" id="cd06170">
    <property type="entry name" value="LuxR_C_like"/>
    <property type="match status" value="1"/>
</dbReference>
<dbReference type="InterPro" id="IPR000792">
    <property type="entry name" value="Tscrpt_reg_LuxR_C"/>
</dbReference>
<dbReference type="InterPro" id="IPR011006">
    <property type="entry name" value="CheY-like_superfamily"/>
</dbReference>
<dbReference type="EMBL" id="BAABLV010000036">
    <property type="protein sequence ID" value="GAA4903114.1"/>
    <property type="molecule type" value="Genomic_DNA"/>
</dbReference>
<dbReference type="SMART" id="SM00421">
    <property type="entry name" value="HTH_LUXR"/>
    <property type="match status" value="1"/>
</dbReference>
<keyword evidence="1" id="KW-0238">DNA-binding</keyword>
<accession>A0ABP9FHE3</accession>
<organism evidence="3 4">
    <name type="scientific">Tessaracoccus lubricantis</name>
    <dbReference type="NCBI Taxonomy" id="545543"/>
    <lineage>
        <taxon>Bacteria</taxon>
        <taxon>Bacillati</taxon>
        <taxon>Actinomycetota</taxon>
        <taxon>Actinomycetes</taxon>
        <taxon>Propionibacteriales</taxon>
        <taxon>Propionibacteriaceae</taxon>
        <taxon>Tessaracoccus</taxon>
    </lineage>
</organism>
<dbReference type="PROSITE" id="PS50043">
    <property type="entry name" value="HTH_LUXR_2"/>
    <property type="match status" value="1"/>
</dbReference>
<reference evidence="4" key="1">
    <citation type="journal article" date="2019" name="Int. J. Syst. Evol. Microbiol.">
        <title>The Global Catalogue of Microorganisms (GCM) 10K type strain sequencing project: providing services to taxonomists for standard genome sequencing and annotation.</title>
        <authorList>
            <consortium name="The Broad Institute Genomics Platform"/>
            <consortium name="The Broad Institute Genome Sequencing Center for Infectious Disease"/>
            <person name="Wu L."/>
            <person name="Ma J."/>
        </authorList>
    </citation>
    <scope>NUCLEOTIDE SEQUENCE [LARGE SCALE GENOMIC DNA]</scope>
    <source>
        <strain evidence="4">JCM 19125</strain>
    </source>
</reference>
<name>A0ABP9FHE3_9ACTN</name>
<protein>
    <submittedName>
        <fullName evidence="3">Response regulator transcription factor</fullName>
    </submittedName>
</protein>
<evidence type="ECO:0000256" key="1">
    <source>
        <dbReference type="ARBA" id="ARBA00023125"/>
    </source>
</evidence>
<dbReference type="SUPFAM" id="SSF46894">
    <property type="entry name" value="C-terminal effector domain of the bipartite response regulators"/>
    <property type="match status" value="1"/>
</dbReference>
<dbReference type="Gene3D" id="3.40.50.2300">
    <property type="match status" value="1"/>
</dbReference>
<evidence type="ECO:0000313" key="3">
    <source>
        <dbReference type="EMBL" id="GAA4903114.1"/>
    </source>
</evidence>
<keyword evidence="4" id="KW-1185">Reference proteome</keyword>
<dbReference type="SUPFAM" id="SSF52172">
    <property type="entry name" value="CheY-like"/>
    <property type="match status" value="1"/>
</dbReference>
<dbReference type="PANTHER" id="PTHR43214:SF43">
    <property type="entry name" value="TWO-COMPONENT RESPONSE REGULATOR"/>
    <property type="match status" value="1"/>
</dbReference>
<sequence>MTDKRLRIALLNDYEVVVHGLRAMLEPYNDRIEIVEMGPRAQVDQPVDVTLYDTFTQSHVDDGDIQALINARGTGAFVIYTWTMHPDLVAQAIAKGCRGYLDKSLSAAQLVESLESIANGEVVISEPNADHEGHILTTPEDMAWPGANFGLTAREPEVLALITRGLTNQDIASRSYLSINSVKSYIRSAYRKIGVERRSQAVRWGLENGMLPDFSHVTLQQ</sequence>
<dbReference type="RefSeq" id="WP_345582870.1">
    <property type="nucleotide sequence ID" value="NZ_BAABLV010000036.1"/>
</dbReference>
<dbReference type="Gene3D" id="1.10.10.10">
    <property type="entry name" value="Winged helix-like DNA-binding domain superfamily/Winged helix DNA-binding domain"/>
    <property type="match status" value="1"/>
</dbReference>
<dbReference type="Proteomes" id="UP001501521">
    <property type="component" value="Unassembled WGS sequence"/>
</dbReference>
<evidence type="ECO:0000313" key="4">
    <source>
        <dbReference type="Proteomes" id="UP001501521"/>
    </source>
</evidence>
<comment type="caution">
    <text evidence="3">The sequence shown here is derived from an EMBL/GenBank/DDBJ whole genome shotgun (WGS) entry which is preliminary data.</text>
</comment>
<dbReference type="InterPro" id="IPR039420">
    <property type="entry name" value="WalR-like"/>
</dbReference>
<dbReference type="InterPro" id="IPR036388">
    <property type="entry name" value="WH-like_DNA-bd_sf"/>
</dbReference>
<dbReference type="PRINTS" id="PR00038">
    <property type="entry name" value="HTHLUXR"/>
</dbReference>
<dbReference type="Pfam" id="PF00196">
    <property type="entry name" value="GerE"/>
    <property type="match status" value="1"/>
</dbReference>
<feature type="domain" description="HTH luxR-type" evidence="2">
    <location>
        <begin position="144"/>
        <end position="209"/>
    </location>
</feature>
<gene>
    <name evidence="3" type="ORF">GCM10025789_22400</name>
</gene>
<evidence type="ECO:0000259" key="2">
    <source>
        <dbReference type="PROSITE" id="PS50043"/>
    </source>
</evidence>